<gene>
    <name evidence="1" type="ORF">H2199_007335</name>
</gene>
<reference evidence="1" key="1">
    <citation type="submission" date="2022-10" db="EMBL/GenBank/DDBJ databases">
        <title>Culturing micro-colonial fungi from biological soil crusts in the Mojave desert and describing Neophaeococcomyces mojavensis, and introducing the new genera and species Taxawa tesnikishii.</title>
        <authorList>
            <person name="Kurbessoian T."/>
            <person name="Stajich J.E."/>
        </authorList>
    </citation>
    <scope>NUCLEOTIDE SEQUENCE</scope>
    <source>
        <strain evidence="1">JES_115</strain>
    </source>
</reference>
<accession>A0ACC2YRC5</accession>
<dbReference type="Proteomes" id="UP001172680">
    <property type="component" value="Unassembled WGS sequence"/>
</dbReference>
<keyword evidence="2" id="KW-1185">Reference proteome</keyword>
<comment type="caution">
    <text evidence="1">The sequence shown here is derived from an EMBL/GenBank/DDBJ whole genome shotgun (WGS) entry which is preliminary data.</text>
</comment>
<evidence type="ECO:0000313" key="2">
    <source>
        <dbReference type="Proteomes" id="UP001172680"/>
    </source>
</evidence>
<name>A0ACC2YRC5_9PEZI</name>
<evidence type="ECO:0000313" key="1">
    <source>
        <dbReference type="EMBL" id="KAJ9637840.1"/>
    </source>
</evidence>
<organism evidence="1 2">
    <name type="scientific">Coniosporium tulheliwenetii</name>
    <dbReference type="NCBI Taxonomy" id="3383036"/>
    <lineage>
        <taxon>Eukaryota</taxon>
        <taxon>Fungi</taxon>
        <taxon>Dikarya</taxon>
        <taxon>Ascomycota</taxon>
        <taxon>Pezizomycotina</taxon>
        <taxon>Dothideomycetes</taxon>
        <taxon>Dothideomycetes incertae sedis</taxon>
        <taxon>Coniosporium</taxon>
    </lineage>
</organism>
<protein>
    <submittedName>
        <fullName evidence="1">Uncharacterized protein</fullName>
    </submittedName>
</protein>
<proteinExistence type="predicted"/>
<dbReference type="EMBL" id="JAPDRP010000022">
    <property type="protein sequence ID" value="KAJ9637840.1"/>
    <property type="molecule type" value="Genomic_DNA"/>
</dbReference>
<sequence length="91" mass="9657">MGRTEPTINIQPQAWRKEARAKAAKATASRTIPALLSSDRRARRGVDAAELIVDPPAASSSPSATSSHSTKTKAKDAIPKPPQRPRTSASK</sequence>